<dbReference type="Gene3D" id="1.25.40.20">
    <property type="entry name" value="Ankyrin repeat-containing domain"/>
    <property type="match status" value="1"/>
</dbReference>
<accession>A0A2R5GKF7</accession>
<dbReference type="PROSITE" id="PS50297">
    <property type="entry name" value="ANK_REP_REGION"/>
    <property type="match status" value="1"/>
</dbReference>
<evidence type="ECO:0000256" key="1">
    <source>
        <dbReference type="PROSITE-ProRule" id="PRU00023"/>
    </source>
</evidence>
<feature type="compositionally biased region" description="Polar residues" evidence="2">
    <location>
        <begin position="68"/>
        <end position="79"/>
    </location>
</feature>
<evidence type="ECO:0000313" key="4">
    <source>
        <dbReference type="Proteomes" id="UP000241890"/>
    </source>
</evidence>
<dbReference type="SMART" id="SM00248">
    <property type="entry name" value="ANK"/>
    <property type="match status" value="4"/>
</dbReference>
<protein>
    <submittedName>
        <fullName evidence="3">Ankyrin-1</fullName>
    </submittedName>
</protein>
<dbReference type="InterPro" id="IPR036770">
    <property type="entry name" value="Ankyrin_rpt-contain_sf"/>
</dbReference>
<dbReference type="SUPFAM" id="SSF48403">
    <property type="entry name" value="Ankyrin repeat"/>
    <property type="match status" value="1"/>
</dbReference>
<dbReference type="InParanoid" id="A0A2R5GKF7"/>
<keyword evidence="1" id="KW-0040">ANK repeat</keyword>
<dbReference type="PROSITE" id="PS50088">
    <property type="entry name" value="ANK_REPEAT"/>
    <property type="match status" value="1"/>
</dbReference>
<dbReference type="Proteomes" id="UP000241890">
    <property type="component" value="Unassembled WGS sequence"/>
</dbReference>
<organism evidence="3 4">
    <name type="scientific">Hondaea fermentalgiana</name>
    <dbReference type="NCBI Taxonomy" id="2315210"/>
    <lineage>
        <taxon>Eukaryota</taxon>
        <taxon>Sar</taxon>
        <taxon>Stramenopiles</taxon>
        <taxon>Bigyra</taxon>
        <taxon>Labyrinthulomycetes</taxon>
        <taxon>Thraustochytrida</taxon>
        <taxon>Thraustochytriidae</taxon>
        <taxon>Hondaea</taxon>
    </lineage>
</organism>
<dbReference type="OrthoDB" id="20872at2759"/>
<evidence type="ECO:0000256" key="2">
    <source>
        <dbReference type="SAM" id="MobiDB-lite"/>
    </source>
</evidence>
<keyword evidence="4" id="KW-1185">Reference proteome</keyword>
<feature type="compositionally biased region" description="Basic and acidic residues" evidence="2">
    <location>
        <begin position="54"/>
        <end position="67"/>
    </location>
</feature>
<name>A0A2R5GKF7_9STRA</name>
<feature type="region of interest" description="Disordered" evidence="2">
    <location>
        <begin position="92"/>
        <end position="169"/>
    </location>
</feature>
<feature type="region of interest" description="Disordered" evidence="2">
    <location>
        <begin position="41"/>
        <end position="79"/>
    </location>
</feature>
<reference evidence="3 4" key="1">
    <citation type="submission" date="2017-12" db="EMBL/GenBank/DDBJ databases">
        <title>Sequencing, de novo assembly and annotation of complete genome of a new Thraustochytrid species, strain FCC1311.</title>
        <authorList>
            <person name="Sedici K."/>
            <person name="Godart F."/>
            <person name="Aiese Cigliano R."/>
            <person name="Sanseverino W."/>
            <person name="Barakat M."/>
            <person name="Ortet P."/>
            <person name="Marechal E."/>
            <person name="Cagnac O."/>
            <person name="Amato A."/>
        </authorList>
    </citation>
    <scope>NUCLEOTIDE SEQUENCE [LARGE SCALE GENOMIC DNA]</scope>
</reference>
<comment type="caution">
    <text evidence="3">The sequence shown here is derived from an EMBL/GenBank/DDBJ whole genome shotgun (WGS) entry which is preliminary data.</text>
</comment>
<dbReference type="AlphaFoldDB" id="A0A2R5GKF7"/>
<proteinExistence type="predicted"/>
<gene>
    <name evidence="3" type="ORF">FCC1311_075842</name>
</gene>
<dbReference type="InterPro" id="IPR002110">
    <property type="entry name" value="Ankyrin_rpt"/>
</dbReference>
<evidence type="ECO:0000313" key="3">
    <source>
        <dbReference type="EMBL" id="GBG31360.1"/>
    </source>
</evidence>
<feature type="repeat" description="ANK" evidence="1">
    <location>
        <begin position="213"/>
        <end position="234"/>
    </location>
</feature>
<feature type="compositionally biased region" description="Basic and acidic residues" evidence="2">
    <location>
        <begin position="123"/>
        <end position="134"/>
    </location>
</feature>
<feature type="compositionally biased region" description="Basic and acidic residues" evidence="2">
    <location>
        <begin position="160"/>
        <end position="169"/>
    </location>
</feature>
<dbReference type="EMBL" id="BEYU01000095">
    <property type="protein sequence ID" value="GBG31360.1"/>
    <property type="molecule type" value="Genomic_DNA"/>
</dbReference>
<sequence length="485" mass="53070">MKIEIMAIEDVSESLIPDNRHLVPSSAVRFTLQTVCSSPALPLLSSPVSKKRRIQSDSKEGDSKDDTNLAQNNVPSSSQAHFEVDENTANMAKPDDASHAQGESAASQHSGPEASDMEMTGEPSRHNSDKRSGVDEASVVKRSRQKIYVATGTQTEPDLEQEREGKTGRRKDDVGVFVDCDLIDYALFWAATEGQDVVVREILKQPRLNPSKDGHASLRVAAQNGHVSVVKLLLADSRTQRRVAEPLVLASAVNADQVKVVRFLVETGFSGNVKQSLLARSAKDEDGLLMLKLLMDFPGVDLARDGYATLQEAFLRDDVEMAEEILEHRSVRLDEIALMMSEDLKVSSLDAESLLHDVSAQITYARSVIAQPFKKSTKAAKSSSKSSSSSFGVGRVTMGGAAGRPLRVITFAARNLDMSTPSGPVLLFDPLHDQRAEKGPRYKEEVVPIHKVIFTWHYAGEPFASCELGTLILKMMARAILRHPE</sequence>